<sequence length="172" mass="20395">MQIKEIEPIDKIKDVKNDNIDVGVRFNDNHAYTVIVRTPQNLLQEMEEEKTNFVEPGTLTIIVKELTDEIIREAIEAYLRLDDEGYWLKLCQFGDSIDISVLNKLDSQQRKRNSLIYGKRFDHPFETYLNFYVEDLDDLTFFETTLFLTILTLIVYYLLKPESFDFFSNFVK</sequence>
<proteinExistence type="predicted"/>
<dbReference type="EMBL" id="OL415005">
    <property type="protein sequence ID" value="UVG41566.1"/>
    <property type="molecule type" value="Genomic_DNA"/>
</dbReference>
<keyword evidence="2" id="KW-0934">Plastid</keyword>
<organism evidence="2">
    <name type="scientific">Navicula arenaria</name>
    <dbReference type="NCBI Taxonomy" id="355634"/>
    <lineage>
        <taxon>Eukaryota</taxon>
        <taxon>Sar</taxon>
        <taxon>Stramenopiles</taxon>
        <taxon>Ochrophyta</taxon>
        <taxon>Bacillariophyta</taxon>
        <taxon>Bacillariophyceae</taxon>
        <taxon>Bacillariophycidae</taxon>
        <taxon>Naviculales</taxon>
        <taxon>Naviculaceae</taxon>
        <taxon>Navicula</taxon>
    </lineage>
</organism>
<dbReference type="GeneID" id="74849450"/>
<keyword evidence="1" id="KW-0812">Transmembrane</keyword>
<evidence type="ECO:0000313" key="2">
    <source>
        <dbReference type="EMBL" id="UVG41507.1"/>
    </source>
</evidence>
<geneLocation type="chloroplast" evidence="2"/>
<evidence type="ECO:0000256" key="1">
    <source>
        <dbReference type="SAM" id="Phobius"/>
    </source>
</evidence>
<dbReference type="RefSeq" id="YP_010472101.1">
    <property type="nucleotide sequence ID" value="NC_066075.1"/>
</dbReference>
<accession>A0A976UFM3</accession>
<keyword evidence="1" id="KW-1133">Transmembrane helix</keyword>
<dbReference type="EMBL" id="OL415005">
    <property type="protein sequence ID" value="UVG41507.1"/>
    <property type="molecule type" value="Genomic_DNA"/>
</dbReference>
<name>A0A976UFM3_9STRA</name>
<dbReference type="RefSeq" id="YP_010472042.1">
    <property type="nucleotide sequence ID" value="NC_066075.1"/>
</dbReference>
<reference evidence="2" key="2">
    <citation type="journal article" date="2022" name="Int J Environ Res Public Health">
        <title>Comparative Analysis of Bacillariophyceae Chloroplast Genomes Uncovers Extensive Genome Rearrangements Associated with Speciation.</title>
        <authorList>
            <person name="Wang Y."/>
            <person name="Wang J."/>
            <person name="Chen Y."/>
            <person name="Liu S."/>
            <person name="Zhao Y."/>
            <person name="Chen N."/>
        </authorList>
    </citation>
    <scope>NUCLEOTIDE SEQUENCE</scope>
    <source>
        <strain evidence="2">Jiaozhou Bay in China</strain>
    </source>
</reference>
<protein>
    <submittedName>
        <fullName evidence="2">Uncharacterized protein</fullName>
    </submittedName>
</protein>
<dbReference type="GeneID" id="74849372"/>
<keyword evidence="1" id="KW-0472">Membrane</keyword>
<feature type="transmembrane region" description="Helical" evidence="1">
    <location>
        <begin position="139"/>
        <end position="159"/>
    </location>
</feature>
<gene>
    <name evidence="2" type="primary">orf172</name>
</gene>
<reference evidence="2" key="1">
    <citation type="submission" date="2021-11" db="EMBL/GenBank/DDBJ databases">
        <authorList>
            <person name="Wang Y."/>
            <person name="Chen N."/>
        </authorList>
    </citation>
    <scope>NUCLEOTIDE SEQUENCE</scope>
    <source>
        <strain evidence="2">Jiaozhou Bay in China</strain>
    </source>
</reference>
<dbReference type="AlphaFoldDB" id="A0A976UFM3"/>
<keyword evidence="2" id="KW-0150">Chloroplast</keyword>